<gene>
    <name evidence="3" type="ORF">HR45_09570</name>
</gene>
<protein>
    <submittedName>
        <fullName evidence="3">Uncharacterized protein</fullName>
    </submittedName>
</protein>
<evidence type="ECO:0000256" key="1">
    <source>
        <dbReference type="SAM" id="MobiDB-lite"/>
    </source>
</evidence>
<feature type="compositionally biased region" description="Basic and acidic residues" evidence="1">
    <location>
        <begin position="100"/>
        <end position="120"/>
    </location>
</feature>
<evidence type="ECO:0000313" key="4">
    <source>
        <dbReference type="Proteomes" id="UP000029264"/>
    </source>
</evidence>
<feature type="compositionally biased region" description="Low complexity" evidence="1">
    <location>
        <begin position="72"/>
        <end position="82"/>
    </location>
</feature>
<dbReference type="eggNOG" id="ENOG5030CCU">
    <property type="taxonomic scope" value="Bacteria"/>
</dbReference>
<feature type="signal peptide" evidence="2">
    <location>
        <begin position="1"/>
        <end position="19"/>
    </location>
</feature>
<sequence length="120" mass="13729">MIRICLVLFSFLLSSTLFAAELTEVGRQVGDKAAKQVQQTENLQLLKAKAAAQQTEAREQAILQNQPSSPWQAQQRAKAQQQFDERKQREAKYLQQAKDAAAKEQKMEKPKMKIIKRKTE</sequence>
<feature type="compositionally biased region" description="Polar residues" evidence="1">
    <location>
        <begin position="62"/>
        <end position="71"/>
    </location>
</feature>
<proteinExistence type="predicted"/>
<evidence type="ECO:0000313" key="3">
    <source>
        <dbReference type="EMBL" id="KFZ37661.1"/>
    </source>
</evidence>
<reference evidence="3 4" key="1">
    <citation type="submission" date="2014-06" db="EMBL/GenBank/DDBJ databases">
        <title>Shewanella sp. YQH10.</title>
        <authorList>
            <person name="Liu Y."/>
            <person name="Zeng R."/>
        </authorList>
    </citation>
    <scope>NUCLEOTIDE SEQUENCE [LARGE SCALE GENOMIC DNA]</scope>
    <source>
        <strain evidence="3 4">YQH10</strain>
    </source>
</reference>
<organism evidence="3 4">
    <name type="scientific">Shewanella mangrovi</name>
    <dbReference type="NCBI Taxonomy" id="1515746"/>
    <lineage>
        <taxon>Bacteria</taxon>
        <taxon>Pseudomonadati</taxon>
        <taxon>Pseudomonadota</taxon>
        <taxon>Gammaproteobacteria</taxon>
        <taxon>Alteromonadales</taxon>
        <taxon>Shewanellaceae</taxon>
        <taxon>Shewanella</taxon>
    </lineage>
</organism>
<feature type="region of interest" description="Disordered" evidence="1">
    <location>
        <begin position="58"/>
        <end position="120"/>
    </location>
</feature>
<comment type="caution">
    <text evidence="3">The sequence shown here is derived from an EMBL/GenBank/DDBJ whole genome shotgun (WGS) entry which is preliminary data.</text>
</comment>
<dbReference type="AlphaFoldDB" id="A0A094JYZ3"/>
<feature type="chain" id="PRO_5001900709" evidence="2">
    <location>
        <begin position="20"/>
        <end position="120"/>
    </location>
</feature>
<accession>A0A094JYZ3</accession>
<name>A0A094JYZ3_9GAMM</name>
<dbReference type="EMBL" id="JPEO01000005">
    <property type="protein sequence ID" value="KFZ37661.1"/>
    <property type="molecule type" value="Genomic_DNA"/>
</dbReference>
<feature type="compositionally biased region" description="Basic and acidic residues" evidence="1">
    <location>
        <begin position="83"/>
        <end position="92"/>
    </location>
</feature>
<keyword evidence="4" id="KW-1185">Reference proteome</keyword>
<evidence type="ECO:0000256" key="2">
    <source>
        <dbReference type="SAM" id="SignalP"/>
    </source>
</evidence>
<dbReference type="Proteomes" id="UP000029264">
    <property type="component" value="Unassembled WGS sequence"/>
</dbReference>
<dbReference type="RefSeq" id="WP_037442223.1">
    <property type="nucleotide sequence ID" value="NZ_JPEO01000005.1"/>
</dbReference>
<dbReference type="STRING" id="1515746.HR45_09570"/>
<keyword evidence="2" id="KW-0732">Signal</keyword>